<feature type="domain" description="RlpA-like protein double-psi beta-barrel" evidence="6">
    <location>
        <begin position="76"/>
        <end position="165"/>
    </location>
</feature>
<dbReference type="PANTHER" id="PTHR34183">
    <property type="entry name" value="ENDOLYTIC PEPTIDOGLYCAN TRANSGLYCOSYLASE RLPA"/>
    <property type="match status" value="1"/>
</dbReference>
<evidence type="ECO:0000313" key="7">
    <source>
        <dbReference type="EMBL" id="AFX99107.1"/>
    </source>
</evidence>
<reference evidence="7 8" key="1">
    <citation type="journal article" date="2012" name="Proc. Natl. Acad. Sci. U.S.A.">
        <title>Genome streamlining and chemical defense in a coral reef symbiosis.</title>
        <authorList>
            <person name="Kwan J.C."/>
            <person name="Donia M.S."/>
            <person name="Han A.W."/>
            <person name="Hirose E."/>
            <person name="Haygood M.G."/>
            <person name="Schmidt E.W."/>
        </authorList>
    </citation>
    <scope>NUCLEOTIDE SEQUENCE [LARGE SCALE GENOMIC DNA]</scope>
    <source>
        <strain evidence="7 8">L2</strain>
    </source>
</reference>
<dbReference type="eggNOG" id="COG0797">
    <property type="taxonomic scope" value="Bacteria"/>
</dbReference>
<keyword evidence="5" id="KW-0472">Membrane</keyword>
<accession>K7YNK1</accession>
<dbReference type="NCBIfam" id="TIGR00413">
    <property type="entry name" value="rlpA"/>
    <property type="match status" value="1"/>
</dbReference>
<dbReference type="InterPro" id="IPR036908">
    <property type="entry name" value="RlpA-like_sf"/>
</dbReference>
<evidence type="ECO:0000259" key="6">
    <source>
        <dbReference type="Pfam" id="PF03330"/>
    </source>
</evidence>
<dbReference type="STRING" id="1193729.A1OE_924"/>
<dbReference type="Pfam" id="PF03330">
    <property type="entry name" value="DPBB_1"/>
    <property type="match status" value="1"/>
</dbReference>
<protein>
    <recommendedName>
        <fullName evidence="3">Endolytic peptidoglycan transglycosylase RlpA</fullName>
        <ecNumber evidence="3">4.2.2.-</ecNumber>
    </recommendedName>
</protein>
<dbReference type="PANTHER" id="PTHR34183:SF1">
    <property type="entry name" value="ENDOLYTIC PEPTIDOGLYCAN TRANSGLYCOSYLASE RLPA"/>
    <property type="match status" value="1"/>
</dbReference>
<dbReference type="KEGG" id="thal:A1OE_924"/>
<feature type="transmembrane region" description="Helical" evidence="5">
    <location>
        <begin position="7"/>
        <end position="25"/>
    </location>
</feature>
<dbReference type="AlphaFoldDB" id="K7YNK1"/>
<dbReference type="OrthoDB" id="9779128at2"/>
<sequence>MILLQSYFLIRPWFPTIILIVAFILTSCSQTDILENIENTNYNQRYYDHRKRYKLGAAYKVQGVWYYPKKELNYSEVGIASWYGPGFNGRKTANGEIFNDNKLTAAHRTLPMPSLVRVTNLINNRSLIVRINDRGPFSRGRIIDLSRRSAKLLGFVNKGTARVRVEVVKLRRHR</sequence>
<evidence type="ECO:0000256" key="4">
    <source>
        <dbReference type="RuleBase" id="RU003495"/>
    </source>
</evidence>
<keyword evidence="5" id="KW-0812">Transmembrane</keyword>
<organism evidence="7 8">
    <name type="scientific">Candidatus Endolissoclinum faulkneri L2</name>
    <dbReference type="NCBI Taxonomy" id="1193729"/>
    <lineage>
        <taxon>Bacteria</taxon>
        <taxon>Pseudomonadati</taxon>
        <taxon>Pseudomonadota</taxon>
        <taxon>Alphaproteobacteria</taxon>
        <taxon>Rhodospirillales</taxon>
        <taxon>Rhodospirillaceae</taxon>
        <taxon>Candidatus Endolissoclinum</taxon>
    </lineage>
</organism>
<dbReference type="InterPro" id="IPR012997">
    <property type="entry name" value="RplA"/>
</dbReference>
<proteinExistence type="inferred from homology"/>
<keyword evidence="8" id="KW-1185">Reference proteome</keyword>
<dbReference type="SUPFAM" id="SSF50685">
    <property type="entry name" value="Barwin-like endoglucanases"/>
    <property type="match status" value="1"/>
</dbReference>
<dbReference type="Proteomes" id="UP000010077">
    <property type="component" value="Chromosome"/>
</dbReference>
<dbReference type="InterPro" id="IPR009009">
    <property type="entry name" value="RlpA-like_DPBB"/>
</dbReference>
<gene>
    <name evidence="3 7" type="primary">rlpA</name>
    <name evidence="7" type="ORF">A1OE_924</name>
</gene>
<dbReference type="HOGENOM" id="CLU_042923_6_1_5"/>
<comment type="function">
    <text evidence="3">Lytic transglycosylase with a strong preference for naked glycan strands that lack stem peptides.</text>
</comment>
<dbReference type="HAMAP" id="MF_02071">
    <property type="entry name" value="RlpA"/>
    <property type="match status" value="1"/>
</dbReference>
<evidence type="ECO:0000313" key="8">
    <source>
        <dbReference type="Proteomes" id="UP000010077"/>
    </source>
</evidence>
<dbReference type="EC" id="4.2.2.-" evidence="3"/>
<dbReference type="EMBL" id="CP003539">
    <property type="protein sequence ID" value="AFX99107.1"/>
    <property type="molecule type" value="Genomic_DNA"/>
</dbReference>
<evidence type="ECO:0000256" key="3">
    <source>
        <dbReference type="HAMAP-Rule" id="MF_02071"/>
    </source>
</evidence>
<dbReference type="Gene3D" id="2.40.40.10">
    <property type="entry name" value="RlpA-like domain"/>
    <property type="match status" value="1"/>
</dbReference>
<evidence type="ECO:0000256" key="5">
    <source>
        <dbReference type="SAM" id="Phobius"/>
    </source>
</evidence>
<dbReference type="GO" id="GO:0008932">
    <property type="term" value="F:lytic endotransglycosylase activity"/>
    <property type="evidence" value="ECO:0007669"/>
    <property type="project" value="UniProtKB-UniRule"/>
</dbReference>
<keyword evidence="1 3" id="KW-0456">Lyase</keyword>
<evidence type="ECO:0000256" key="2">
    <source>
        <dbReference type="ARBA" id="ARBA00023316"/>
    </source>
</evidence>
<dbReference type="PATRIC" id="fig|1193729.4.peg.509"/>
<comment type="similarity">
    <text evidence="3 4">Belongs to the RlpA family.</text>
</comment>
<dbReference type="GO" id="GO:0071555">
    <property type="term" value="P:cell wall organization"/>
    <property type="evidence" value="ECO:0007669"/>
    <property type="project" value="UniProtKB-KW"/>
</dbReference>
<dbReference type="InterPro" id="IPR034718">
    <property type="entry name" value="RlpA"/>
</dbReference>
<dbReference type="GO" id="GO:0000270">
    <property type="term" value="P:peptidoglycan metabolic process"/>
    <property type="evidence" value="ECO:0007669"/>
    <property type="project" value="UniProtKB-UniRule"/>
</dbReference>
<keyword evidence="2 3" id="KW-0961">Cell wall biogenesis/degradation</keyword>
<dbReference type="CDD" id="cd22268">
    <property type="entry name" value="DPBB_RlpA-like"/>
    <property type="match status" value="1"/>
</dbReference>
<keyword evidence="5" id="KW-1133">Transmembrane helix</keyword>
<evidence type="ECO:0000256" key="1">
    <source>
        <dbReference type="ARBA" id="ARBA00023239"/>
    </source>
</evidence>
<dbReference type="RefSeq" id="WP_015088605.1">
    <property type="nucleotide sequence ID" value="NC_019566.1"/>
</dbReference>
<name>K7YNK1_9PROT</name>